<gene>
    <name evidence="2" type="ORF">HNR67_005861</name>
</gene>
<evidence type="ECO:0000313" key="2">
    <source>
        <dbReference type="EMBL" id="MBB4679743.1"/>
    </source>
</evidence>
<evidence type="ECO:0000259" key="1">
    <source>
        <dbReference type="Pfam" id="PF13788"/>
    </source>
</evidence>
<dbReference type="RefSeq" id="WP_185005455.1">
    <property type="nucleotide sequence ID" value="NZ_JACHMH010000001.1"/>
</dbReference>
<dbReference type="AlphaFoldDB" id="A0A7W7CHB0"/>
<reference evidence="2 3" key="1">
    <citation type="submission" date="2020-08" db="EMBL/GenBank/DDBJ databases">
        <title>Sequencing the genomes of 1000 actinobacteria strains.</title>
        <authorList>
            <person name="Klenk H.-P."/>
        </authorList>
    </citation>
    <scope>NUCLEOTIDE SEQUENCE [LARGE SCALE GENOMIC DNA]</scope>
    <source>
        <strain evidence="2 3">DSM 44230</strain>
    </source>
</reference>
<dbReference type="Proteomes" id="UP000533598">
    <property type="component" value="Unassembled WGS sequence"/>
</dbReference>
<sequence length="120" mass="13371">MLEITHGVPVFHCAPQGPPLGSERDAADIIGEAWSQQARVIAIPVSRLAEGFFRLETRMAGEFTQKFVNYRVPLAFLGDISEHVQRSSALASYVRETNRGNQIWYLADRAELDRRLGAAS</sequence>
<dbReference type="Pfam" id="PF13788">
    <property type="entry name" value="DUF4180"/>
    <property type="match status" value="1"/>
</dbReference>
<accession>A0A7W7CHB0</accession>
<evidence type="ECO:0000313" key="3">
    <source>
        <dbReference type="Proteomes" id="UP000533598"/>
    </source>
</evidence>
<keyword evidence="3" id="KW-1185">Reference proteome</keyword>
<comment type="caution">
    <text evidence="2">The sequence shown here is derived from an EMBL/GenBank/DDBJ whole genome shotgun (WGS) entry which is preliminary data.</text>
</comment>
<dbReference type="EMBL" id="JACHMH010000001">
    <property type="protein sequence ID" value="MBB4679743.1"/>
    <property type="molecule type" value="Genomic_DNA"/>
</dbReference>
<name>A0A7W7CHB0_9PSEU</name>
<feature type="domain" description="DUF4180" evidence="1">
    <location>
        <begin position="6"/>
        <end position="116"/>
    </location>
</feature>
<protein>
    <recommendedName>
        <fullName evidence="1">DUF4180 domain-containing protein</fullName>
    </recommendedName>
</protein>
<organism evidence="2 3">
    <name type="scientific">Crossiella cryophila</name>
    <dbReference type="NCBI Taxonomy" id="43355"/>
    <lineage>
        <taxon>Bacteria</taxon>
        <taxon>Bacillati</taxon>
        <taxon>Actinomycetota</taxon>
        <taxon>Actinomycetes</taxon>
        <taxon>Pseudonocardiales</taxon>
        <taxon>Pseudonocardiaceae</taxon>
        <taxon>Crossiella</taxon>
    </lineage>
</organism>
<proteinExistence type="predicted"/>
<dbReference type="InterPro" id="IPR025438">
    <property type="entry name" value="DUF4180"/>
</dbReference>